<dbReference type="InterPro" id="IPR016187">
    <property type="entry name" value="CTDL_fold"/>
</dbReference>
<dbReference type="Proteomes" id="UP000190675">
    <property type="component" value="Chromosome I"/>
</dbReference>
<gene>
    <name evidence="3" type="ORF">SAMN05444169_1709</name>
</gene>
<dbReference type="InterPro" id="IPR005532">
    <property type="entry name" value="SUMF_dom"/>
</dbReference>
<sequence length="322" mass="35202">MTVGIKLLAAFAAGALAISLGGAASAKSRRVRPEPTPSAETVPAPAALSRQFFAAKGVQPLTPEIEQSLKPKDSFKECENCPEMVVVPKGSFIMGTPITEVDRYKGEDPLHRVSFARPFAVGRFTVSFDEWDACLADGGCDGNKGDDREFGRGRLPAQGISFEAAHSYLAWLSHKVGRTYRLPSESEREYFARAGTTTPFWFGKTVSSLDVNYAAGTPYANGPRGVDSKGPAVVDSYAPNPFGLYQVHGNVWEWTEDCFNKRYTEDTPTDGAPWLEGDCNKHMLRGGIWNWSADKSRAGYRDDAFHGGGYSFRVVRTLNVQP</sequence>
<evidence type="ECO:0000256" key="1">
    <source>
        <dbReference type="SAM" id="SignalP"/>
    </source>
</evidence>
<dbReference type="Gene3D" id="3.90.1580.10">
    <property type="entry name" value="paralog of FGE (formylglycine-generating enzyme)"/>
    <property type="match status" value="1"/>
</dbReference>
<feature type="signal peptide" evidence="1">
    <location>
        <begin position="1"/>
        <end position="26"/>
    </location>
</feature>
<name>A0A1M5IQK1_9BRAD</name>
<dbReference type="GO" id="GO:0120147">
    <property type="term" value="F:formylglycine-generating oxidase activity"/>
    <property type="evidence" value="ECO:0007669"/>
    <property type="project" value="TreeGrafter"/>
</dbReference>
<dbReference type="InterPro" id="IPR042095">
    <property type="entry name" value="SUMF_sf"/>
</dbReference>
<proteinExistence type="predicted"/>
<dbReference type="OrthoDB" id="9768004at2"/>
<dbReference type="AlphaFoldDB" id="A0A1M5IQK1"/>
<dbReference type="EMBL" id="LT670818">
    <property type="protein sequence ID" value="SHG30083.1"/>
    <property type="molecule type" value="Genomic_DNA"/>
</dbReference>
<reference evidence="3 4" key="1">
    <citation type="submission" date="2016-11" db="EMBL/GenBank/DDBJ databases">
        <authorList>
            <person name="Jaros S."/>
            <person name="Januszkiewicz K."/>
            <person name="Wedrychowicz H."/>
        </authorList>
    </citation>
    <scope>NUCLEOTIDE SEQUENCE [LARGE SCALE GENOMIC DNA]</scope>
    <source>
        <strain evidence="3 4">GAS242</strain>
    </source>
</reference>
<dbReference type="RefSeq" id="WP_079565582.1">
    <property type="nucleotide sequence ID" value="NZ_LT670818.1"/>
</dbReference>
<feature type="domain" description="Sulfatase-modifying factor enzyme-like" evidence="2">
    <location>
        <begin position="81"/>
        <end position="315"/>
    </location>
</feature>
<evidence type="ECO:0000259" key="2">
    <source>
        <dbReference type="Pfam" id="PF03781"/>
    </source>
</evidence>
<dbReference type="InterPro" id="IPR051043">
    <property type="entry name" value="Sulfatase_Mod_Factor_Kinase"/>
</dbReference>
<dbReference type="PANTHER" id="PTHR23150">
    <property type="entry name" value="SULFATASE MODIFYING FACTOR 1, 2"/>
    <property type="match status" value="1"/>
</dbReference>
<dbReference type="SUPFAM" id="SSF56436">
    <property type="entry name" value="C-type lectin-like"/>
    <property type="match status" value="1"/>
</dbReference>
<dbReference type="PANTHER" id="PTHR23150:SF35">
    <property type="entry name" value="BLL6746 PROTEIN"/>
    <property type="match status" value="1"/>
</dbReference>
<organism evidence="3 4">
    <name type="scientific">Bradyrhizobium erythrophlei</name>
    <dbReference type="NCBI Taxonomy" id="1437360"/>
    <lineage>
        <taxon>Bacteria</taxon>
        <taxon>Pseudomonadati</taxon>
        <taxon>Pseudomonadota</taxon>
        <taxon>Alphaproteobacteria</taxon>
        <taxon>Hyphomicrobiales</taxon>
        <taxon>Nitrobacteraceae</taxon>
        <taxon>Bradyrhizobium</taxon>
    </lineage>
</organism>
<dbReference type="Pfam" id="PF03781">
    <property type="entry name" value="FGE-sulfatase"/>
    <property type="match status" value="1"/>
</dbReference>
<protein>
    <submittedName>
        <fullName evidence="3">Formylglycine-generating enzyme, required for sulfatase activity, contains SUMF1/FGE domain</fullName>
    </submittedName>
</protein>
<evidence type="ECO:0000313" key="4">
    <source>
        <dbReference type="Proteomes" id="UP000190675"/>
    </source>
</evidence>
<accession>A0A1M5IQK1</accession>
<feature type="chain" id="PRO_5012861264" evidence="1">
    <location>
        <begin position="27"/>
        <end position="322"/>
    </location>
</feature>
<evidence type="ECO:0000313" key="3">
    <source>
        <dbReference type="EMBL" id="SHG30083.1"/>
    </source>
</evidence>
<keyword evidence="1" id="KW-0732">Signal</keyword>